<reference evidence="9" key="1">
    <citation type="submission" date="2006-10" db="EMBL/GenBank/DDBJ databases">
        <authorList>
            <person name="Amadeo P."/>
            <person name="Zhao Q."/>
            <person name="Wortman J."/>
            <person name="Fraser-Liggett C."/>
            <person name="Carlton J."/>
        </authorList>
    </citation>
    <scope>NUCLEOTIDE SEQUENCE</scope>
    <source>
        <strain evidence="9">G3</strain>
    </source>
</reference>
<evidence type="ECO:0000256" key="7">
    <source>
        <dbReference type="ARBA" id="ARBA00049790"/>
    </source>
</evidence>
<evidence type="ECO:0000256" key="5">
    <source>
        <dbReference type="ARBA" id="ARBA00048763"/>
    </source>
</evidence>
<proteinExistence type="inferred from homology"/>
<dbReference type="PANTHER" id="PTHR14741:SF32">
    <property type="entry name" value="TRIMETHYLGUANOSINE SYNTHASE"/>
    <property type="match status" value="1"/>
</dbReference>
<feature type="region of interest" description="Disordered" evidence="8">
    <location>
        <begin position="1"/>
        <end position="24"/>
    </location>
</feature>
<comment type="catalytic activity">
    <reaction evidence="6">
        <text>a 5'-end (N(7)-methyl 5'-triphosphoguanosine)-ribonucleoside in snRNA + S-adenosyl-L-methionine = a 5'-end (N(2),N(7)-dimethyl 5'-triphosphoguanosine)-ribonucleoside in snRNA + S-adenosyl-L-homocysteine + H(+)</text>
        <dbReference type="Rhea" id="RHEA:78471"/>
        <dbReference type="Rhea" id="RHEA-COMP:19085"/>
        <dbReference type="Rhea" id="RHEA-COMP:19087"/>
        <dbReference type="ChEBI" id="CHEBI:15378"/>
        <dbReference type="ChEBI" id="CHEBI:57856"/>
        <dbReference type="ChEBI" id="CHEBI:59789"/>
        <dbReference type="ChEBI" id="CHEBI:156461"/>
        <dbReference type="ChEBI" id="CHEBI:172880"/>
    </reaction>
    <physiologicalReaction direction="left-to-right" evidence="6">
        <dbReference type="Rhea" id="RHEA:78472"/>
    </physiologicalReaction>
</comment>
<dbReference type="GO" id="GO:0036261">
    <property type="term" value="P:7-methylguanosine cap hypermethylation"/>
    <property type="evidence" value="ECO:0000318"/>
    <property type="project" value="GO_Central"/>
</dbReference>
<accession>A2DM16</accession>
<feature type="compositionally biased region" description="Low complexity" evidence="8">
    <location>
        <begin position="1"/>
        <end position="21"/>
    </location>
</feature>
<evidence type="ECO:0000256" key="3">
    <source>
        <dbReference type="ARBA" id="ARBA00047418"/>
    </source>
</evidence>
<dbReference type="SMR" id="A2DM16"/>
<evidence type="ECO:0000313" key="9">
    <source>
        <dbReference type="EMBL" id="EAY18619.1"/>
    </source>
</evidence>
<evidence type="ECO:0000256" key="4">
    <source>
        <dbReference type="ARBA" id="ARBA00048740"/>
    </source>
</evidence>
<organism evidence="9 10">
    <name type="scientific">Trichomonas vaginalis (strain ATCC PRA-98 / G3)</name>
    <dbReference type="NCBI Taxonomy" id="412133"/>
    <lineage>
        <taxon>Eukaryota</taxon>
        <taxon>Metamonada</taxon>
        <taxon>Parabasalia</taxon>
        <taxon>Trichomonadida</taxon>
        <taxon>Trichomonadidae</taxon>
        <taxon>Trichomonas</taxon>
    </lineage>
</organism>
<dbReference type="OMA" id="QRVESWY"/>
<dbReference type="Proteomes" id="UP000001542">
    <property type="component" value="Unassembled WGS sequence"/>
</dbReference>
<dbReference type="InterPro" id="IPR029063">
    <property type="entry name" value="SAM-dependent_MTases_sf"/>
</dbReference>
<dbReference type="PANTHER" id="PTHR14741">
    <property type="entry name" value="S-ADENOSYLMETHIONINE-DEPENDENT METHYLTRANSFERASE RELATED"/>
    <property type="match status" value="1"/>
</dbReference>
<dbReference type="CDD" id="cd02440">
    <property type="entry name" value="AdoMet_MTases"/>
    <property type="match status" value="1"/>
</dbReference>
<dbReference type="EMBL" id="DS113217">
    <property type="protein sequence ID" value="EAY18619.1"/>
    <property type="molecule type" value="Genomic_DNA"/>
</dbReference>
<dbReference type="VEuPathDB" id="TrichDB:TVAG_463050"/>
<dbReference type="SUPFAM" id="SSF53335">
    <property type="entry name" value="S-adenosyl-L-methionine-dependent methyltransferases"/>
    <property type="match status" value="1"/>
</dbReference>
<evidence type="ECO:0000256" key="1">
    <source>
        <dbReference type="ARBA" id="ARBA00018517"/>
    </source>
</evidence>
<keyword evidence="10" id="KW-1185">Reference proteome</keyword>
<gene>
    <name evidence="9" type="ORF">TVAG_463050</name>
</gene>
<evidence type="ECO:0000256" key="6">
    <source>
        <dbReference type="ARBA" id="ARBA00049075"/>
    </source>
</evidence>
<dbReference type="Pfam" id="PF09445">
    <property type="entry name" value="Methyltransf_15"/>
    <property type="match status" value="1"/>
</dbReference>
<dbReference type="OrthoDB" id="194443at2759"/>
<dbReference type="eggNOG" id="KOG2730">
    <property type="taxonomic scope" value="Eukaryota"/>
</dbReference>
<comment type="similarity">
    <text evidence="2">Belongs to the methyltransferase superfamily. Trimethylguanosine synthase family.</text>
</comment>
<dbReference type="InParanoid" id="A2DM16"/>
<dbReference type="STRING" id="5722.A2DM16"/>
<dbReference type="InterPro" id="IPR019012">
    <property type="entry name" value="RNA_cap_Gua-N2-MeTrfase"/>
</dbReference>
<comment type="catalytic activity">
    <reaction evidence="5">
        <text>a 5'-end (N(2),N(7)-dimethyl 5'-triphosphoguanosine)-ribonucleoside in snRNA + S-adenosyl-L-methionine = a 5'-end (N(2),N(2),N(7)-trimethyl 5'-triphosphoguanosine)-ribonucleoside in snRNA + S-adenosyl-L-homocysteine + H(+)</text>
        <dbReference type="Rhea" id="RHEA:78479"/>
        <dbReference type="Rhea" id="RHEA-COMP:19087"/>
        <dbReference type="Rhea" id="RHEA-COMP:19089"/>
        <dbReference type="ChEBI" id="CHEBI:15378"/>
        <dbReference type="ChEBI" id="CHEBI:57856"/>
        <dbReference type="ChEBI" id="CHEBI:59789"/>
        <dbReference type="ChEBI" id="CHEBI:167623"/>
        <dbReference type="ChEBI" id="CHEBI:172880"/>
    </reaction>
    <physiologicalReaction direction="left-to-right" evidence="5">
        <dbReference type="Rhea" id="RHEA:78480"/>
    </physiologicalReaction>
</comment>
<dbReference type="FunCoup" id="A2DM16">
    <property type="interactions" value="266"/>
</dbReference>
<sequence length="280" mass="31646">MTEQNNAKNENYNENNDNTTNAIVEDSKSNWRVSKFDEEDTTIYSAKNLMILDDEPGEPTEYLHSINRYWNRRYEFWPNFDEGIVTDTVGLFSVTPWQSAIHIAASLDQYYPNDSSIIIDACCGVGGNTTAFAACIQDSFVIGIDTSAIRIVCAKKNSKVCKVDQATDFVKGDVIKFLNTQHNSARFVFCSPPWGGPGYTVESLSDFPFDIESLSKAVSKACVNNEMRLILFLPREFDPEKAKIIAPHGTKFAMIDVFEKNKKKRLIGRCFLYGLKNHNK</sequence>
<evidence type="ECO:0000313" key="10">
    <source>
        <dbReference type="Proteomes" id="UP000001542"/>
    </source>
</evidence>
<dbReference type="AlphaFoldDB" id="A2DM16"/>
<reference evidence="9" key="2">
    <citation type="journal article" date="2007" name="Science">
        <title>Draft genome sequence of the sexually transmitted pathogen Trichomonas vaginalis.</title>
        <authorList>
            <person name="Carlton J.M."/>
            <person name="Hirt R.P."/>
            <person name="Silva J.C."/>
            <person name="Delcher A.L."/>
            <person name="Schatz M."/>
            <person name="Zhao Q."/>
            <person name="Wortman J.R."/>
            <person name="Bidwell S.L."/>
            <person name="Alsmark U.C.M."/>
            <person name="Besteiro S."/>
            <person name="Sicheritz-Ponten T."/>
            <person name="Noel C.J."/>
            <person name="Dacks J.B."/>
            <person name="Foster P.G."/>
            <person name="Simillion C."/>
            <person name="Van de Peer Y."/>
            <person name="Miranda-Saavedra D."/>
            <person name="Barton G.J."/>
            <person name="Westrop G.D."/>
            <person name="Mueller S."/>
            <person name="Dessi D."/>
            <person name="Fiori P.L."/>
            <person name="Ren Q."/>
            <person name="Paulsen I."/>
            <person name="Zhang H."/>
            <person name="Bastida-Corcuera F.D."/>
            <person name="Simoes-Barbosa A."/>
            <person name="Brown M.T."/>
            <person name="Hayes R.D."/>
            <person name="Mukherjee M."/>
            <person name="Okumura C.Y."/>
            <person name="Schneider R."/>
            <person name="Smith A.J."/>
            <person name="Vanacova S."/>
            <person name="Villalvazo M."/>
            <person name="Haas B.J."/>
            <person name="Pertea M."/>
            <person name="Feldblyum T.V."/>
            <person name="Utterback T.R."/>
            <person name="Shu C.L."/>
            <person name="Osoegawa K."/>
            <person name="de Jong P.J."/>
            <person name="Hrdy I."/>
            <person name="Horvathova L."/>
            <person name="Zubacova Z."/>
            <person name="Dolezal P."/>
            <person name="Malik S.B."/>
            <person name="Logsdon J.M. Jr."/>
            <person name="Henze K."/>
            <person name="Gupta A."/>
            <person name="Wang C.C."/>
            <person name="Dunne R.L."/>
            <person name="Upcroft J.A."/>
            <person name="Upcroft P."/>
            <person name="White O."/>
            <person name="Salzberg S.L."/>
            <person name="Tang P."/>
            <person name="Chiu C.-H."/>
            <person name="Lee Y.-S."/>
            <person name="Embley T.M."/>
            <person name="Coombs G.H."/>
            <person name="Mottram J.C."/>
            <person name="Tachezy J."/>
            <person name="Fraser-Liggett C.M."/>
            <person name="Johnson P.J."/>
        </authorList>
    </citation>
    <scope>NUCLEOTIDE SEQUENCE [LARGE SCALE GENOMIC DNA]</scope>
    <source>
        <strain evidence="9">G3</strain>
    </source>
</reference>
<comment type="catalytic activity">
    <reaction evidence="4">
        <text>a 5'-end (N(7)-methyl 5'-triphosphoguanosine)-ribonucleoside in snoRNA + S-adenosyl-L-methionine = a 5'-end (N(2),N(7)-dimethyl 5'-triphosphoguanosine)-ribonucleoside in snoRNA + S-adenosyl-L-homocysteine + H(+)</text>
        <dbReference type="Rhea" id="RHEA:78475"/>
        <dbReference type="Rhea" id="RHEA-COMP:19086"/>
        <dbReference type="Rhea" id="RHEA-COMP:19088"/>
        <dbReference type="ChEBI" id="CHEBI:15378"/>
        <dbReference type="ChEBI" id="CHEBI:57856"/>
        <dbReference type="ChEBI" id="CHEBI:59789"/>
        <dbReference type="ChEBI" id="CHEBI:156461"/>
        <dbReference type="ChEBI" id="CHEBI:172880"/>
    </reaction>
    <physiologicalReaction direction="left-to-right" evidence="4">
        <dbReference type="Rhea" id="RHEA:78476"/>
    </physiologicalReaction>
</comment>
<dbReference type="Gene3D" id="3.40.50.150">
    <property type="entry name" value="Vaccinia Virus protein VP39"/>
    <property type="match status" value="1"/>
</dbReference>
<name>A2DM16_TRIV3</name>
<protein>
    <recommendedName>
        <fullName evidence="1">Trimethylguanosine synthase</fullName>
    </recommendedName>
    <alternativeName>
        <fullName evidence="7">Cap-specific guanine-N(2) methyltransferase</fullName>
    </alternativeName>
</protein>
<dbReference type="GO" id="GO:0071164">
    <property type="term" value="F:RNA cap trimethylguanosine synthase activity"/>
    <property type="evidence" value="ECO:0000318"/>
    <property type="project" value="GO_Central"/>
</dbReference>
<evidence type="ECO:0000256" key="2">
    <source>
        <dbReference type="ARBA" id="ARBA00025783"/>
    </source>
</evidence>
<comment type="catalytic activity">
    <reaction evidence="3">
        <text>a 5'-end (N(2),N(7)-dimethyl 5'-triphosphoguanosine)-ribonucleoside in snoRNA + S-adenosyl-L-methionine = a 5'-end (N(2),N(2),N(7)-trimethyl 5'-triphosphoguanosine)-ribonucleoside in snoRNA + S-adenosyl-L-homocysteine + H(+)</text>
        <dbReference type="Rhea" id="RHEA:78507"/>
        <dbReference type="Rhea" id="RHEA-COMP:19088"/>
        <dbReference type="Rhea" id="RHEA-COMP:19090"/>
        <dbReference type="ChEBI" id="CHEBI:15378"/>
        <dbReference type="ChEBI" id="CHEBI:57856"/>
        <dbReference type="ChEBI" id="CHEBI:59789"/>
        <dbReference type="ChEBI" id="CHEBI:167623"/>
        <dbReference type="ChEBI" id="CHEBI:172880"/>
    </reaction>
    <physiologicalReaction direction="left-to-right" evidence="3">
        <dbReference type="Rhea" id="RHEA:78508"/>
    </physiologicalReaction>
</comment>
<evidence type="ECO:0000256" key="8">
    <source>
        <dbReference type="SAM" id="MobiDB-lite"/>
    </source>
</evidence>
<dbReference type="GO" id="GO:0005634">
    <property type="term" value="C:nucleus"/>
    <property type="evidence" value="ECO:0000318"/>
    <property type="project" value="GO_Central"/>
</dbReference>